<dbReference type="RefSeq" id="WP_138412040.1">
    <property type="nucleotide sequence ID" value="NZ_QLAF01000027.1"/>
</dbReference>
<dbReference type="InterPro" id="IPR036518">
    <property type="entry name" value="CobE/GbiG_C_sf"/>
</dbReference>
<accession>A0A5R9QCU1</accession>
<comment type="caution">
    <text evidence="2">The sequence shown here is derived from an EMBL/GenBank/DDBJ whole genome shotgun (WGS) entry which is preliminary data.</text>
</comment>
<proteinExistence type="predicted"/>
<dbReference type="EMBL" id="QLAG01000017">
    <property type="protein sequence ID" value="TLX62770.1"/>
    <property type="molecule type" value="Genomic_DNA"/>
</dbReference>
<name>A0A5R9QCU1_9GAMM</name>
<dbReference type="GO" id="GO:0009236">
    <property type="term" value="P:cobalamin biosynthetic process"/>
    <property type="evidence" value="ECO:0007669"/>
    <property type="project" value="InterPro"/>
</dbReference>
<dbReference type="InterPro" id="IPR002750">
    <property type="entry name" value="CobE/GbiG_C"/>
</dbReference>
<evidence type="ECO:0000313" key="3">
    <source>
        <dbReference type="Proteomes" id="UP000306753"/>
    </source>
</evidence>
<keyword evidence="3" id="KW-1185">Reference proteome</keyword>
<protein>
    <submittedName>
        <fullName evidence="2">Cobalamin biosynthesis protein CobE</fullName>
    </submittedName>
</protein>
<dbReference type="SUPFAM" id="SSF159664">
    <property type="entry name" value="CobE/GbiG C-terminal domain-like"/>
    <property type="match status" value="1"/>
</dbReference>
<sequence length="140" mass="14296">MNSPLHVAGLGCRRGCSMDALLALLQAGLQAHGLRLEQIASLATSTHKRDEPGLLRLADHLGLPLALFSAEQLQPYQHRLSAASPRVLAITGSAGIAEACALAQAHALSGSEATLLGPKRSSPVASLAIASSSPLPAEPA</sequence>
<dbReference type="AlphaFoldDB" id="A0A5R9QCU1"/>
<dbReference type="Pfam" id="PF01890">
    <property type="entry name" value="CbiG_C"/>
    <property type="match status" value="1"/>
</dbReference>
<dbReference type="Proteomes" id="UP000306753">
    <property type="component" value="Unassembled WGS sequence"/>
</dbReference>
<evidence type="ECO:0000313" key="2">
    <source>
        <dbReference type="EMBL" id="TLX62770.1"/>
    </source>
</evidence>
<dbReference type="PANTHER" id="PTHR37477">
    <property type="entry name" value="COBALT-PRECORRIN-5A HYDROLASE"/>
    <property type="match status" value="1"/>
</dbReference>
<feature type="domain" description="CobE/GbiG C-terminal" evidence="1">
    <location>
        <begin position="7"/>
        <end position="130"/>
    </location>
</feature>
<dbReference type="PANTHER" id="PTHR37477:SF1">
    <property type="entry name" value="COBALT-PRECORRIN-5A HYDROLASE"/>
    <property type="match status" value="1"/>
</dbReference>
<dbReference type="InterPro" id="IPR052553">
    <property type="entry name" value="CbiG_hydrolase"/>
</dbReference>
<gene>
    <name evidence="2" type="ORF">DN820_14225</name>
</gene>
<organism evidence="2 3">
    <name type="scientific">Stutzerimonas nosocomialis</name>
    <dbReference type="NCBI Taxonomy" id="1056496"/>
    <lineage>
        <taxon>Bacteria</taxon>
        <taxon>Pseudomonadati</taxon>
        <taxon>Pseudomonadota</taxon>
        <taxon>Gammaproteobacteria</taxon>
        <taxon>Pseudomonadales</taxon>
        <taxon>Pseudomonadaceae</taxon>
        <taxon>Stutzerimonas</taxon>
    </lineage>
</organism>
<reference evidence="2 3" key="1">
    <citation type="journal article" date="2017" name="Eur. J. Clin. Microbiol. Infect. Dis.">
        <title>Uncommonly isolated clinical Pseudomonas: identification and phylogenetic assignation.</title>
        <authorList>
            <person name="Mulet M."/>
            <person name="Gomila M."/>
            <person name="Ramirez A."/>
            <person name="Cardew S."/>
            <person name="Moore E.R."/>
            <person name="Lalucat J."/>
            <person name="Garcia-Valdes E."/>
        </authorList>
    </citation>
    <scope>NUCLEOTIDE SEQUENCE [LARGE SCALE GENOMIC DNA]</scope>
    <source>
        <strain evidence="2 3">SD129</strain>
    </source>
</reference>
<evidence type="ECO:0000259" key="1">
    <source>
        <dbReference type="Pfam" id="PF01890"/>
    </source>
</evidence>
<dbReference type="Gene3D" id="3.30.420.180">
    <property type="entry name" value="CobE/GbiG C-terminal domain"/>
    <property type="match status" value="1"/>
</dbReference>